<name>S2W6Z0_9ACTN</name>
<evidence type="ECO:0000313" key="6">
    <source>
        <dbReference type="Proteomes" id="UP000014417"/>
    </source>
</evidence>
<proteinExistence type="predicted"/>
<dbReference type="PANTHER" id="PTHR12526">
    <property type="entry name" value="GLYCOSYLTRANSFERASE"/>
    <property type="match status" value="1"/>
</dbReference>
<evidence type="ECO:0000256" key="2">
    <source>
        <dbReference type="ARBA" id="ARBA00022679"/>
    </source>
</evidence>
<evidence type="ECO:0000259" key="3">
    <source>
        <dbReference type="Pfam" id="PF00534"/>
    </source>
</evidence>
<evidence type="ECO:0000313" key="5">
    <source>
        <dbReference type="EMBL" id="EPD33995.1"/>
    </source>
</evidence>
<dbReference type="Proteomes" id="UP000014417">
    <property type="component" value="Unassembled WGS sequence"/>
</dbReference>
<dbReference type="AlphaFoldDB" id="S2W6Z0"/>
<comment type="caution">
    <text evidence="5">The sequence shown here is derived from an EMBL/GenBank/DDBJ whole genome shotgun (WGS) entry which is preliminary data.</text>
</comment>
<sequence>MRIAMVTTWFPTDKNPSAGAFIVKDCQSLTRAGVDIQVVHLVAPQLDDGTRNITIHGLRTIRIPMSTNNPISIAKARHKLEQFIKYADVVHTQAISAIEPFVLRKPRKPWVHTEHWSGISNPHTLSNSWRKIQPALKQLERFPDVVVAVNEYLAAPIRKIRGPKPVAVIPCQVPMPEKLVPRRKISDSLRLISTGGLIPLKRPLLAVEAAAELKAMGRNAELLWLGDGPLRNEVINRAAKLKVKLTLPGHVTAVEVQKSLGRSDIFIGTSEGENFFVSAAEAIVNGRPVVVGAVGGHTEYIDPSVGEIVPGNRPKDYAKALLRIEEKTNSLSSEDIAATIGDSFSSQTIANNYLNLYRKISA</sequence>
<feature type="domain" description="Glycosyltransferase subfamily 4-like N-terminal" evidence="4">
    <location>
        <begin position="26"/>
        <end position="171"/>
    </location>
</feature>
<dbReference type="PANTHER" id="PTHR12526:SF636">
    <property type="entry name" value="BLL3647 PROTEIN"/>
    <property type="match status" value="1"/>
</dbReference>
<accession>S2W6Z0</accession>
<evidence type="ECO:0000259" key="4">
    <source>
        <dbReference type="Pfam" id="PF13439"/>
    </source>
</evidence>
<dbReference type="OrthoDB" id="3171021at2"/>
<reference evidence="5 6" key="1">
    <citation type="submission" date="2013-04" db="EMBL/GenBank/DDBJ databases">
        <title>The Genome Sequence of Propionimicrobium lymphophilum ACS-093-V-SCH5.</title>
        <authorList>
            <consortium name="The Broad Institute Genomics Platform"/>
            <person name="Earl A."/>
            <person name="Ward D."/>
            <person name="Feldgarden M."/>
            <person name="Gevers D."/>
            <person name="Saerens B."/>
            <person name="Vaneechoutte M."/>
            <person name="Walker B."/>
            <person name="Young S."/>
            <person name="Zeng Q."/>
            <person name="Gargeya S."/>
            <person name="Fitzgerald M."/>
            <person name="Haas B."/>
            <person name="Abouelleil A."/>
            <person name="Allen A.W."/>
            <person name="Alvarado L."/>
            <person name="Arachchi H.M."/>
            <person name="Berlin A.M."/>
            <person name="Chapman S.B."/>
            <person name="Gainer-Dewar J."/>
            <person name="Goldberg J."/>
            <person name="Griggs A."/>
            <person name="Gujja S."/>
            <person name="Hansen M."/>
            <person name="Howarth C."/>
            <person name="Imamovic A."/>
            <person name="Ireland A."/>
            <person name="Larimer J."/>
            <person name="McCowan C."/>
            <person name="Murphy C."/>
            <person name="Pearson M."/>
            <person name="Poon T.W."/>
            <person name="Priest M."/>
            <person name="Roberts A."/>
            <person name="Saif S."/>
            <person name="Shea T."/>
            <person name="Sisk P."/>
            <person name="Sykes S."/>
            <person name="Wortman J."/>
            <person name="Nusbaum C."/>
            <person name="Birren B."/>
        </authorList>
    </citation>
    <scope>NUCLEOTIDE SEQUENCE [LARGE SCALE GENOMIC DNA]</scope>
    <source>
        <strain evidence="5 6">ACS-093-V-SCH5</strain>
    </source>
</reference>
<keyword evidence="2" id="KW-0808">Transferase</keyword>
<evidence type="ECO:0008006" key="7">
    <source>
        <dbReference type="Google" id="ProtNLM"/>
    </source>
</evidence>
<dbReference type="Pfam" id="PF00534">
    <property type="entry name" value="Glycos_transf_1"/>
    <property type="match status" value="1"/>
</dbReference>
<dbReference type="CDD" id="cd03801">
    <property type="entry name" value="GT4_PimA-like"/>
    <property type="match status" value="1"/>
</dbReference>
<dbReference type="GO" id="GO:0016757">
    <property type="term" value="F:glycosyltransferase activity"/>
    <property type="evidence" value="ECO:0007669"/>
    <property type="project" value="UniProtKB-KW"/>
</dbReference>
<dbReference type="STRING" id="883161.HMPREF9306_00028"/>
<feature type="domain" description="Glycosyl transferase family 1" evidence="3">
    <location>
        <begin position="186"/>
        <end position="329"/>
    </location>
</feature>
<dbReference type="Gene3D" id="3.40.50.2000">
    <property type="entry name" value="Glycogen Phosphorylase B"/>
    <property type="match status" value="2"/>
</dbReference>
<dbReference type="EMBL" id="AGZR01000001">
    <property type="protein sequence ID" value="EPD33995.1"/>
    <property type="molecule type" value="Genomic_DNA"/>
</dbReference>
<dbReference type="InterPro" id="IPR028098">
    <property type="entry name" value="Glyco_trans_4-like_N"/>
</dbReference>
<dbReference type="Pfam" id="PF13439">
    <property type="entry name" value="Glyco_transf_4"/>
    <property type="match status" value="1"/>
</dbReference>
<keyword evidence="1" id="KW-0328">Glycosyltransferase</keyword>
<keyword evidence="6" id="KW-1185">Reference proteome</keyword>
<evidence type="ECO:0000256" key="1">
    <source>
        <dbReference type="ARBA" id="ARBA00022676"/>
    </source>
</evidence>
<dbReference type="InterPro" id="IPR001296">
    <property type="entry name" value="Glyco_trans_1"/>
</dbReference>
<gene>
    <name evidence="5" type="ORF">HMPREF9306_00028</name>
</gene>
<protein>
    <recommendedName>
        <fullName evidence="7">Glycosyl transferase family 1 domain-containing protein</fullName>
    </recommendedName>
</protein>
<dbReference type="SUPFAM" id="SSF53756">
    <property type="entry name" value="UDP-Glycosyltransferase/glycogen phosphorylase"/>
    <property type="match status" value="1"/>
</dbReference>
<dbReference type="PATRIC" id="fig|883161.3.peg.26"/>
<dbReference type="HOGENOM" id="CLU_009583_2_4_11"/>
<dbReference type="RefSeq" id="WP_016454891.1">
    <property type="nucleotide sequence ID" value="NZ_KE150269.1"/>
</dbReference>
<organism evidence="5 6">
    <name type="scientific">Propionimicrobium lymphophilum ACS-093-V-SCH5</name>
    <dbReference type="NCBI Taxonomy" id="883161"/>
    <lineage>
        <taxon>Bacteria</taxon>
        <taxon>Bacillati</taxon>
        <taxon>Actinomycetota</taxon>
        <taxon>Actinomycetes</taxon>
        <taxon>Propionibacteriales</taxon>
        <taxon>Propionibacteriaceae</taxon>
        <taxon>Propionimicrobium</taxon>
    </lineage>
</organism>